<feature type="transmembrane region" description="Helical" evidence="16">
    <location>
        <begin position="45"/>
        <end position="61"/>
    </location>
</feature>
<keyword evidence="13" id="KW-0325">Glycoprotein</keyword>
<accession>A0A3Q3E5V3</accession>
<feature type="transmembrane region" description="Helical" evidence="16">
    <location>
        <begin position="196"/>
        <end position="220"/>
    </location>
</feature>
<evidence type="ECO:0000256" key="9">
    <source>
        <dbReference type="ARBA" id="ARBA00022787"/>
    </source>
</evidence>
<keyword evidence="12 16" id="KW-0472">Membrane</keyword>
<dbReference type="GO" id="GO:0015297">
    <property type="term" value="F:antiporter activity"/>
    <property type="evidence" value="ECO:0007669"/>
    <property type="project" value="UniProtKB-KW"/>
</dbReference>
<keyword evidence="8 16" id="KW-0812">Transmembrane</keyword>
<feature type="transmembrane region" description="Helical" evidence="16">
    <location>
        <begin position="76"/>
        <end position="101"/>
    </location>
</feature>
<dbReference type="Pfam" id="PF04515">
    <property type="entry name" value="Choline_transpo"/>
    <property type="match status" value="1"/>
</dbReference>
<evidence type="ECO:0000256" key="7">
    <source>
        <dbReference type="ARBA" id="ARBA00022553"/>
    </source>
</evidence>
<evidence type="ECO:0000313" key="18">
    <source>
        <dbReference type="Proteomes" id="UP000264820"/>
    </source>
</evidence>
<dbReference type="Proteomes" id="UP000264820">
    <property type="component" value="Unplaced"/>
</dbReference>
<keyword evidence="4" id="KW-0813">Transport</keyword>
<comment type="similarity">
    <text evidence="3 16">Belongs to the CTL (choline transporter-like) family.</text>
</comment>
<dbReference type="InterPro" id="IPR007603">
    <property type="entry name" value="Choline_transptr-like"/>
</dbReference>
<evidence type="ECO:0000256" key="11">
    <source>
        <dbReference type="ARBA" id="ARBA00023128"/>
    </source>
</evidence>
<keyword evidence="10 16" id="KW-1133">Transmembrane helix</keyword>
<feature type="transmembrane region" description="Helical" evidence="16">
    <location>
        <begin position="6"/>
        <end position="33"/>
    </location>
</feature>
<keyword evidence="7" id="KW-0597">Phosphoprotein</keyword>
<evidence type="ECO:0000256" key="8">
    <source>
        <dbReference type="ARBA" id="ARBA00022692"/>
    </source>
</evidence>
<comment type="caution">
    <text evidence="16">Lacks conserved residue(s) required for the propagation of feature annotation.</text>
</comment>
<dbReference type="Ensembl" id="ENSHCOT00000021585.1">
    <property type="protein sequence ID" value="ENSHCOP00000026426.1"/>
    <property type="gene ID" value="ENSHCOG00000000476.1"/>
</dbReference>
<reference evidence="17" key="2">
    <citation type="submission" date="2025-09" db="UniProtKB">
        <authorList>
            <consortium name="Ensembl"/>
        </authorList>
    </citation>
    <scope>IDENTIFICATION</scope>
</reference>
<dbReference type="PANTHER" id="PTHR12385">
    <property type="entry name" value="CHOLINE TRANSPORTER-LIKE (SLC FAMILY 44)"/>
    <property type="match status" value="1"/>
</dbReference>
<evidence type="ECO:0000256" key="3">
    <source>
        <dbReference type="ARBA" id="ARBA00007168"/>
    </source>
</evidence>
<feature type="transmembrane region" description="Helical" evidence="16">
    <location>
        <begin position="150"/>
        <end position="176"/>
    </location>
</feature>
<dbReference type="GeneTree" id="ENSGT00940000158178"/>
<evidence type="ECO:0000313" key="17">
    <source>
        <dbReference type="Ensembl" id="ENSHCOP00000026426.1"/>
    </source>
</evidence>
<comment type="subcellular location">
    <subcellularLocation>
        <location evidence="2 16">Cell membrane</location>
        <topology evidence="2 16">Multi-pass membrane protein</topology>
    </subcellularLocation>
    <subcellularLocation>
        <location evidence="1">Mitochondrion outer membrane</location>
        <topology evidence="1">Multi-pass membrane protein</topology>
    </subcellularLocation>
</comment>
<comment type="function">
    <text evidence="16">Choline transporter.</text>
</comment>
<reference evidence="17" key="1">
    <citation type="submission" date="2025-08" db="UniProtKB">
        <authorList>
            <consortium name="Ensembl"/>
        </authorList>
    </citation>
    <scope>IDENTIFICATION</scope>
</reference>
<dbReference type="OMA" id="YENTTAM"/>
<keyword evidence="18" id="KW-1185">Reference proteome</keyword>
<evidence type="ECO:0000256" key="15">
    <source>
        <dbReference type="ARBA" id="ARBA00036560"/>
    </source>
</evidence>
<evidence type="ECO:0000256" key="10">
    <source>
        <dbReference type="ARBA" id="ARBA00022989"/>
    </source>
</evidence>
<evidence type="ECO:0000256" key="13">
    <source>
        <dbReference type="ARBA" id="ARBA00023180"/>
    </source>
</evidence>
<keyword evidence="9" id="KW-1000">Mitochondrion outer membrane</keyword>
<dbReference type="PANTHER" id="PTHR12385:SF34">
    <property type="entry name" value="CHOLINE TRANSPORTER-LIKE PROTEIN 2"/>
    <property type="match status" value="1"/>
</dbReference>
<evidence type="ECO:0000256" key="5">
    <source>
        <dbReference type="ARBA" id="ARBA00022449"/>
    </source>
</evidence>
<keyword evidence="6" id="KW-1003">Cell membrane</keyword>
<evidence type="ECO:0000256" key="1">
    <source>
        <dbReference type="ARBA" id="ARBA00004374"/>
    </source>
</evidence>
<keyword evidence="5" id="KW-0050">Antiport</keyword>
<comment type="catalytic activity">
    <reaction evidence="15">
        <text>ethanolamine(out) + n H(+)(in) = ethanolamine(in) + n H(+)(out)</text>
        <dbReference type="Rhea" id="RHEA:75467"/>
        <dbReference type="ChEBI" id="CHEBI:15378"/>
        <dbReference type="ChEBI" id="CHEBI:57603"/>
    </reaction>
</comment>
<dbReference type="AlphaFoldDB" id="A0A3Q3E5V3"/>
<evidence type="ECO:0000256" key="16">
    <source>
        <dbReference type="RuleBase" id="RU368066"/>
    </source>
</evidence>
<evidence type="ECO:0000256" key="6">
    <source>
        <dbReference type="ARBA" id="ARBA00022475"/>
    </source>
</evidence>
<evidence type="ECO:0000256" key="2">
    <source>
        <dbReference type="ARBA" id="ARBA00004651"/>
    </source>
</evidence>
<keyword evidence="11" id="KW-0496">Mitochondrion</keyword>
<comment type="catalytic activity">
    <reaction evidence="14">
        <text>choline(out) + n H(+)(in) = choline(in) + n H(+)(out)</text>
        <dbReference type="Rhea" id="RHEA:75463"/>
        <dbReference type="ChEBI" id="CHEBI:15354"/>
        <dbReference type="ChEBI" id="CHEBI:15378"/>
    </reaction>
</comment>
<name>A0A3Q3E5V3_HIPCM</name>
<proteinExistence type="inferred from homology"/>
<dbReference type="GO" id="GO:0005886">
    <property type="term" value="C:plasma membrane"/>
    <property type="evidence" value="ECO:0007669"/>
    <property type="project" value="UniProtKB-SubCell"/>
</dbReference>
<dbReference type="GO" id="GO:0005741">
    <property type="term" value="C:mitochondrial outer membrane"/>
    <property type="evidence" value="ECO:0007669"/>
    <property type="project" value="UniProtKB-SubCell"/>
</dbReference>
<evidence type="ECO:0000256" key="12">
    <source>
        <dbReference type="ARBA" id="ARBA00023136"/>
    </source>
</evidence>
<protein>
    <recommendedName>
        <fullName evidence="16">Choline transporter-like protein</fullName>
    </recommendedName>
</protein>
<evidence type="ECO:0000256" key="4">
    <source>
        <dbReference type="ARBA" id="ARBA00022448"/>
    </source>
</evidence>
<sequence>ATVSSWFFIVLLRFLAGIMVWIMIALVIVVIAYGKSPFYNPSRTASLLFVLSLMMNFMIYLKKNLFRALGHVTSSLFYPLLTSFLLAVVIAYWAVTAVYLATSNAEVYHVLANETCPHRFHKCDPKVMNQSPPHHVFCVSSVKHFYNVFLFFWCCNFVTALGQVTLAGAFASYYWAFKKPDDMPPNPVLSSLARTLKYHTGSVAFGSLILSVIQIIRVLLEYLDQKLQGARNKYTQFLLKCMKCFFWCLETCIKFLNRNAYIMIAIYGKSFCTSAQDAFMLLLRNIVRLEIIICFCSHWKQNASFPNIMLTDSPQYSPPNLNYYWVPIMTNIIGSYFIAHGFFSVYSMCVDTLFLCFCEDLERNDGTPGRPYYMSPELRDLIGLGKRSEGDGDDSRCKKKKKKKNSNILEKVLHVQLQIVTG</sequence>
<evidence type="ECO:0000256" key="14">
    <source>
        <dbReference type="ARBA" id="ARBA00035093"/>
    </source>
</evidence>
<organism evidence="17 18">
    <name type="scientific">Hippocampus comes</name>
    <name type="common">Tiger tail seahorse</name>
    <dbReference type="NCBI Taxonomy" id="109280"/>
    <lineage>
        <taxon>Eukaryota</taxon>
        <taxon>Metazoa</taxon>
        <taxon>Chordata</taxon>
        <taxon>Craniata</taxon>
        <taxon>Vertebrata</taxon>
        <taxon>Euteleostomi</taxon>
        <taxon>Actinopterygii</taxon>
        <taxon>Neopterygii</taxon>
        <taxon>Teleostei</taxon>
        <taxon>Neoteleostei</taxon>
        <taxon>Acanthomorphata</taxon>
        <taxon>Syngnathiaria</taxon>
        <taxon>Syngnathiformes</taxon>
        <taxon>Syngnathoidei</taxon>
        <taxon>Syngnathidae</taxon>
        <taxon>Hippocampus</taxon>
    </lineage>
</organism>